<accession>A0ABS7YZT3</accession>
<sequence length="249" mass="27643">MKREYKFSSILLIVIIGGITNYLLYNLITALGKDNFILEFLGDLITGIISFVFVFSISSGLIRNRMGSVGDYLNQVNYLNMKVLTVGFIISIAQAICQYAFSASGAISVFKAMASPSNSSVFVIGAIVLPIVLLIIFLVIAMFFAYSNFYLADHYDTEDGVMEIIGKIFSQGKRLFKKTLILGLKWIGIPLLVLIGLMLSMLLVKDEMLVVVYLAIFIVGFVITILITSIILMVRFSDVYLDDKYGIEA</sequence>
<feature type="transmembrane region" description="Helical" evidence="1">
    <location>
        <begin position="7"/>
        <end position="28"/>
    </location>
</feature>
<keyword evidence="1" id="KW-0472">Membrane</keyword>
<gene>
    <name evidence="2" type="ORF">LDJ82_03000</name>
</gene>
<reference evidence="3" key="1">
    <citation type="submission" date="2023-07" db="EMBL/GenBank/DDBJ databases">
        <title>FDA dAtabase for Regulatory Grade micrObial Sequences (FDA-ARGOS): Supporting development and validation of Infectious Disease Dx tests.</title>
        <authorList>
            <person name="Sproer C."/>
            <person name="Gronow S."/>
            <person name="Severitt S."/>
            <person name="Schroder I."/>
            <person name="Tallon L."/>
            <person name="Sadzewicz L."/>
            <person name="Zhao X."/>
            <person name="Boylan J."/>
            <person name="Ott S."/>
            <person name="Bowen H."/>
            <person name="Vavikolanu K."/>
            <person name="Hazen T."/>
            <person name="Aluvathingal J."/>
            <person name="Nadendla S."/>
            <person name="Lowell S."/>
            <person name="Myers T."/>
            <person name="Yan Y."/>
        </authorList>
    </citation>
    <scope>NUCLEOTIDE SEQUENCE [LARGE SCALE GENOMIC DNA]</scope>
    <source>
        <strain evidence="3">FDAARGOS_1538</strain>
    </source>
</reference>
<feature type="transmembrane region" description="Helical" evidence="1">
    <location>
        <begin position="180"/>
        <end position="204"/>
    </location>
</feature>
<proteinExistence type="predicted"/>
<evidence type="ECO:0000313" key="2">
    <source>
        <dbReference type="EMBL" id="MCA2095877.1"/>
    </source>
</evidence>
<dbReference type="RefSeq" id="WP_209773026.1">
    <property type="nucleotide sequence ID" value="NZ_JAGGLO010000003.1"/>
</dbReference>
<organism evidence="2 3">
    <name type="scientific">Anaerococcus degeneri</name>
    <dbReference type="NCBI Taxonomy" id="361500"/>
    <lineage>
        <taxon>Bacteria</taxon>
        <taxon>Bacillati</taxon>
        <taxon>Bacillota</taxon>
        <taxon>Tissierellia</taxon>
        <taxon>Tissierellales</taxon>
        <taxon>Peptoniphilaceae</taxon>
        <taxon>Anaerococcus</taxon>
    </lineage>
</organism>
<dbReference type="Proteomes" id="UP001198374">
    <property type="component" value="Unassembled WGS sequence"/>
</dbReference>
<evidence type="ECO:0000256" key="1">
    <source>
        <dbReference type="SAM" id="Phobius"/>
    </source>
</evidence>
<evidence type="ECO:0000313" key="3">
    <source>
        <dbReference type="Proteomes" id="UP001198374"/>
    </source>
</evidence>
<protein>
    <recommendedName>
        <fullName evidence="4">DUF3169 domain-containing protein</fullName>
    </recommendedName>
</protein>
<keyword evidence="3" id="KW-1185">Reference proteome</keyword>
<keyword evidence="1" id="KW-0812">Transmembrane</keyword>
<feature type="transmembrane region" description="Helical" evidence="1">
    <location>
        <begin position="210"/>
        <end position="234"/>
    </location>
</feature>
<feature type="transmembrane region" description="Helical" evidence="1">
    <location>
        <begin position="83"/>
        <end position="101"/>
    </location>
</feature>
<feature type="transmembrane region" description="Helical" evidence="1">
    <location>
        <begin position="121"/>
        <end position="146"/>
    </location>
</feature>
<feature type="transmembrane region" description="Helical" evidence="1">
    <location>
        <begin position="40"/>
        <end position="62"/>
    </location>
</feature>
<comment type="caution">
    <text evidence="2">The sequence shown here is derived from an EMBL/GenBank/DDBJ whole genome shotgun (WGS) entry which is preliminary data.</text>
</comment>
<name>A0ABS7YZT3_9FIRM</name>
<dbReference type="EMBL" id="JAIWIY010000001">
    <property type="protein sequence ID" value="MCA2095877.1"/>
    <property type="molecule type" value="Genomic_DNA"/>
</dbReference>
<evidence type="ECO:0008006" key="4">
    <source>
        <dbReference type="Google" id="ProtNLM"/>
    </source>
</evidence>
<keyword evidence="1" id="KW-1133">Transmembrane helix</keyword>